<comment type="caution">
    <text evidence="1">The sequence shown here is derived from an EMBL/GenBank/DDBJ whole genome shotgun (WGS) entry which is preliminary data.</text>
</comment>
<gene>
    <name evidence="1" type="ORF">E2L08_12510</name>
</gene>
<name>A0A4R6A5J3_9RHOB</name>
<dbReference type="EMBL" id="SNAA01000014">
    <property type="protein sequence ID" value="TDL78115.1"/>
    <property type="molecule type" value="Genomic_DNA"/>
</dbReference>
<dbReference type="AlphaFoldDB" id="A0A4R6A5J3"/>
<sequence length="222" mass="24491">MPNQNDDHAQALIDALAPKLLDALLPKIAQSVETQIDGLKKKNAELLDKLAETKKPDPLASIDKLLAKLDAEQREQAYRDAGFSRDAEGKLSLAGTQQGHVIDRQSARDPAKYREAKARAEAAGVTLRVVDNSDRDPTIRNTGRRGVTPTKVVTFDDSHERVRYVRADMMGGNGFVQRRLAAEREGYRVRAFHDPADLPPHARQKFALMEKAAQEGTSDADA</sequence>
<dbReference type="RefSeq" id="WP_133397434.1">
    <property type="nucleotide sequence ID" value="NZ_SNAA01000014.1"/>
</dbReference>
<dbReference type="Proteomes" id="UP000295701">
    <property type="component" value="Unassembled WGS sequence"/>
</dbReference>
<evidence type="ECO:0000313" key="2">
    <source>
        <dbReference type="Proteomes" id="UP000295701"/>
    </source>
</evidence>
<evidence type="ECO:0000313" key="1">
    <source>
        <dbReference type="EMBL" id="TDL78115.1"/>
    </source>
</evidence>
<reference evidence="1 2" key="1">
    <citation type="submission" date="2019-03" db="EMBL/GenBank/DDBJ databases">
        <title>Primorskyibacter sp. SS33 isolated from sediments.</title>
        <authorList>
            <person name="Xunke S."/>
        </authorList>
    </citation>
    <scope>NUCLEOTIDE SEQUENCE [LARGE SCALE GENOMIC DNA]</scope>
    <source>
        <strain evidence="1 2">SS33</strain>
    </source>
</reference>
<organism evidence="1 2">
    <name type="scientific">Palleronia sediminis</name>
    <dbReference type="NCBI Taxonomy" id="2547833"/>
    <lineage>
        <taxon>Bacteria</taxon>
        <taxon>Pseudomonadati</taxon>
        <taxon>Pseudomonadota</taxon>
        <taxon>Alphaproteobacteria</taxon>
        <taxon>Rhodobacterales</taxon>
        <taxon>Roseobacteraceae</taxon>
        <taxon>Palleronia</taxon>
    </lineage>
</organism>
<protein>
    <submittedName>
        <fullName evidence="1">Uncharacterized protein</fullName>
    </submittedName>
</protein>
<dbReference type="OrthoDB" id="7847540at2"/>
<keyword evidence="2" id="KW-1185">Reference proteome</keyword>
<accession>A0A4R6A5J3</accession>
<proteinExistence type="predicted"/>